<feature type="compositionally biased region" description="Low complexity" evidence="2">
    <location>
        <begin position="94"/>
        <end position="107"/>
    </location>
</feature>
<evidence type="ECO:0000256" key="2">
    <source>
        <dbReference type="SAM" id="MobiDB-lite"/>
    </source>
</evidence>
<keyword evidence="1" id="KW-0175">Coiled coil</keyword>
<keyword evidence="4" id="KW-1185">Reference proteome</keyword>
<sequence>MISAFQDSLSRLRIAWSGLQGQNGLPLCGSESGESCDLKKDSFFFLLPLPTKQHPTAIQELCFLGAQAFLSKKCEEEMRLNTFQLKLSPKTEASGPPSSSEGRSSPGPTRPESPIGDMQHRKRQSQSGAQDEVAKRPNQNQLTPTTTIKASSAPIAKGKEKVTIDPRDAGIICDENGVTTGIWEPIFQLKDRLVNKKDSALETPLVSLALVDGFHLPNDDVMSDKWSEDDSLLHASSSMTNLVHSFAALRRHLNQAHEDHNATLKSVEALQVREGKIRADLSGKLTEAKNEIGQLMKALAKSQTENQSLRNQMGALKNQVAEGRAATAEVAAVKAEVGSSSGP</sequence>
<dbReference type="EMBL" id="JABCRI010000014">
    <property type="protein sequence ID" value="KAF8393731.1"/>
    <property type="molecule type" value="Genomic_DNA"/>
</dbReference>
<organism evidence="3 4">
    <name type="scientific">Tetracentron sinense</name>
    <name type="common">Spur-leaf</name>
    <dbReference type="NCBI Taxonomy" id="13715"/>
    <lineage>
        <taxon>Eukaryota</taxon>
        <taxon>Viridiplantae</taxon>
        <taxon>Streptophyta</taxon>
        <taxon>Embryophyta</taxon>
        <taxon>Tracheophyta</taxon>
        <taxon>Spermatophyta</taxon>
        <taxon>Magnoliopsida</taxon>
        <taxon>Trochodendrales</taxon>
        <taxon>Trochodendraceae</taxon>
        <taxon>Tetracentron</taxon>
    </lineage>
</organism>
<comment type="caution">
    <text evidence="3">The sequence shown here is derived from an EMBL/GenBank/DDBJ whole genome shotgun (WGS) entry which is preliminary data.</text>
</comment>
<protein>
    <submittedName>
        <fullName evidence="3">Uncharacterized protein</fullName>
    </submittedName>
</protein>
<evidence type="ECO:0000313" key="4">
    <source>
        <dbReference type="Proteomes" id="UP000655225"/>
    </source>
</evidence>
<feature type="region of interest" description="Disordered" evidence="2">
    <location>
        <begin position="85"/>
        <end position="161"/>
    </location>
</feature>
<dbReference type="AlphaFoldDB" id="A0A834YW79"/>
<reference evidence="3 4" key="1">
    <citation type="submission" date="2020-04" db="EMBL/GenBank/DDBJ databases">
        <title>Plant Genome Project.</title>
        <authorList>
            <person name="Zhang R.-G."/>
        </authorList>
    </citation>
    <scope>NUCLEOTIDE SEQUENCE [LARGE SCALE GENOMIC DNA]</scope>
    <source>
        <strain evidence="3">YNK0</strain>
        <tissue evidence="3">Leaf</tissue>
    </source>
</reference>
<dbReference type="Proteomes" id="UP000655225">
    <property type="component" value="Unassembled WGS sequence"/>
</dbReference>
<name>A0A834YW79_TETSI</name>
<gene>
    <name evidence="3" type="ORF">HHK36_019929</name>
</gene>
<feature type="compositionally biased region" description="Polar residues" evidence="2">
    <location>
        <begin position="137"/>
        <end position="150"/>
    </location>
</feature>
<evidence type="ECO:0000313" key="3">
    <source>
        <dbReference type="EMBL" id="KAF8393731.1"/>
    </source>
</evidence>
<feature type="coiled-coil region" evidence="1">
    <location>
        <begin position="278"/>
        <end position="326"/>
    </location>
</feature>
<evidence type="ECO:0000256" key="1">
    <source>
        <dbReference type="SAM" id="Coils"/>
    </source>
</evidence>
<proteinExistence type="predicted"/>
<accession>A0A834YW79</accession>